<dbReference type="PANTHER" id="PTHR37984">
    <property type="entry name" value="PROTEIN CBG26694"/>
    <property type="match status" value="1"/>
</dbReference>
<evidence type="ECO:0000313" key="2">
    <source>
        <dbReference type="EMBL" id="USP77305.1"/>
    </source>
</evidence>
<feature type="domain" description="Tf2-1-like SH3-like" evidence="1">
    <location>
        <begin position="131"/>
        <end position="192"/>
    </location>
</feature>
<dbReference type="InterPro" id="IPR050951">
    <property type="entry name" value="Retrovirus_Pol_polyprotein"/>
</dbReference>
<dbReference type="OrthoDB" id="3929326at2759"/>
<sequence length="233" mass="26976">MIRDLGGEFFSTTAWHPDADGQSERTSQTVEIALRSFITEYPDADRTDTTPHILNSSQNASTGVTPFEYLYGFNPHNGFDILTSQDIMIPEEYTAARIHFREMGEQSIAFARMKQKFHFDKRHQSLRLKPGDQALLHLHHGYKLTGHLNRKLDRQREGPLHIVETVGKNAYRIEVTPGMKIHDVITAHQLEPMPSGTDPWGRDFPNPQPIRQEDEDREFYPIDYIIKRRINTH</sequence>
<reference evidence="2" key="1">
    <citation type="submission" date="2021-12" db="EMBL/GenBank/DDBJ databases">
        <title>Curvularia clavata genome.</title>
        <authorList>
            <person name="Cao Y."/>
        </authorList>
    </citation>
    <scope>NUCLEOTIDE SEQUENCE</scope>
    <source>
        <strain evidence="2">Yc1106</strain>
    </source>
</reference>
<dbReference type="Proteomes" id="UP001056012">
    <property type="component" value="Chromosome 3"/>
</dbReference>
<gene>
    <name evidence="2" type="ORF">yc1106_04579</name>
</gene>
<dbReference type="GO" id="GO:0003676">
    <property type="term" value="F:nucleic acid binding"/>
    <property type="evidence" value="ECO:0007669"/>
    <property type="project" value="InterPro"/>
</dbReference>
<dbReference type="InterPro" id="IPR056924">
    <property type="entry name" value="SH3_Tf2-1"/>
</dbReference>
<dbReference type="AlphaFoldDB" id="A0A9Q9DSS9"/>
<accession>A0A9Q9DSS9</accession>
<dbReference type="Pfam" id="PF24626">
    <property type="entry name" value="SH3_Tf2-1"/>
    <property type="match status" value="1"/>
</dbReference>
<dbReference type="EMBL" id="CP089276">
    <property type="protein sequence ID" value="USP77305.1"/>
    <property type="molecule type" value="Genomic_DNA"/>
</dbReference>
<evidence type="ECO:0000259" key="1">
    <source>
        <dbReference type="Pfam" id="PF24626"/>
    </source>
</evidence>
<dbReference type="PANTHER" id="PTHR37984:SF5">
    <property type="entry name" value="PROTEIN NYNRIN-LIKE"/>
    <property type="match status" value="1"/>
</dbReference>
<dbReference type="VEuPathDB" id="FungiDB:yc1106_04579"/>
<organism evidence="2 3">
    <name type="scientific">Curvularia clavata</name>
    <dbReference type="NCBI Taxonomy" id="95742"/>
    <lineage>
        <taxon>Eukaryota</taxon>
        <taxon>Fungi</taxon>
        <taxon>Dikarya</taxon>
        <taxon>Ascomycota</taxon>
        <taxon>Pezizomycotina</taxon>
        <taxon>Dothideomycetes</taxon>
        <taxon>Pleosporomycetidae</taxon>
        <taxon>Pleosporales</taxon>
        <taxon>Pleosporineae</taxon>
        <taxon>Pleosporaceae</taxon>
        <taxon>Curvularia</taxon>
    </lineage>
</organism>
<dbReference type="Gene3D" id="3.30.420.10">
    <property type="entry name" value="Ribonuclease H-like superfamily/Ribonuclease H"/>
    <property type="match status" value="1"/>
</dbReference>
<evidence type="ECO:0000313" key="3">
    <source>
        <dbReference type="Proteomes" id="UP001056012"/>
    </source>
</evidence>
<keyword evidence="3" id="KW-1185">Reference proteome</keyword>
<proteinExistence type="predicted"/>
<name>A0A9Q9DSS9_CURCL</name>
<dbReference type="InterPro" id="IPR036397">
    <property type="entry name" value="RNaseH_sf"/>
</dbReference>
<protein>
    <submittedName>
        <fullName evidence="2">Retrovirus-related Pol polyprotein from transposon gypsy</fullName>
    </submittedName>
</protein>